<comment type="caution">
    <text evidence="1">The sequence shown here is derived from an EMBL/GenBank/DDBJ whole genome shotgun (WGS) entry which is preliminary data.</text>
</comment>
<reference evidence="1 2" key="1">
    <citation type="submission" date="2018-03" db="EMBL/GenBank/DDBJ databases">
        <title>Genomic Encyclopedia of Archaeal and Bacterial Type Strains, Phase II (KMG-II): from individual species to whole genera.</title>
        <authorList>
            <person name="Goeker M."/>
        </authorList>
    </citation>
    <scope>NUCLEOTIDE SEQUENCE [LARGE SCALE GENOMIC DNA]</scope>
    <source>
        <strain evidence="1 2">DSM 28354</strain>
    </source>
</reference>
<dbReference type="Proteomes" id="UP000238375">
    <property type="component" value="Unassembled WGS sequence"/>
</dbReference>
<proteinExistence type="predicted"/>
<gene>
    <name evidence="1" type="ORF">CLV58_109246</name>
</gene>
<protein>
    <submittedName>
        <fullName evidence="1">Uncharacterized protein</fullName>
    </submittedName>
</protein>
<evidence type="ECO:0000313" key="1">
    <source>
        <dbReference type="EMBL" id="PRY38519.1"/>
    </source>
</evidence>
<keyword evidence="2" id="KW-1185">Reference proteome</keyword>
<evidence type="ECO:0000313" key="2">
    <source>
        <dbReference type="Proteomes" id="UP000238375"/>
    </source>
</evidence>
<name>A0A2T0SYQ1_9BACT</name>
<accession>A0A2T0SYQ1</accession>
<sequence>MDNPPYYLYHLSHSYNEFCEIWVVKNAPKSGLKNFNPNHYIGSATQEQLRGFKRGLRKQYGSHVSDRQTLQFLFKVYSAKLKLDGNQSTHGGN</sequence>
<dbReference type="EMBL" id="PVTE01000009">
    <property type="protein sequence ID" value="PRY38519.1"/>
    <property type="molecule type" value="Genomic_DNA"/>
</dbReference>
<dbReference type="AlphaFoldDB" id="A0A2T0SYQ1"/>
<organism evidence="1 2">
    <name type="scientific">Spirosoma oryzae</name>
    <dbReference type="NCBI Taxonomy" id="1469603"/>
    <lineage>
        <taxon>Bacteria</taxon>
        <taxon>Pseudomonadati</taxon>
        <taxon>Bacteroidota</taxon>
        <taxon>Cytophagia</taxon>
        <taxon>Cytophagales</taxon>
        <taxon>Cytophagaceae</taxon>
        <taxon>Spirosoma</taxon>
    </lineage>
</organism>